<dbReference type="AlphaFoldDB" id="A0A9X1FQA8"/>
<dbReference type="InterPro" id="IPR045916">
    <property type="entry name" value="DUF5777"/>
</dbReference>
<dbReference type="EMBL" id="JAHWDP010000003">
    <property type="protein sequence ID" value="MBW2938114.1"/>
    <property type="molecule type" value="Genomic_DNA"/>
</dbReference>
<feature type="signal peptide" evidence="1">
    <location>
        <begin position="1"/>
        <end position="17"/>
    </location>
</feature>
<name>A0A9X1FQA8_9FLAO</name>
<protein>
    <recommendedName>
        <fullName evidence="2">DUF5777 domain-containing protein</fullName>
    </recommendedName>
</protein>
<comment type="caution">
    <text evidence="3">The sequence shown here is derived from an EMBL/GenBank/DDBJ whole genome shotgun (WGS) entry which is preliminary data.</text>
</comment>
<accession>A0A9X1FQA8</accession>
<proteinExistence type="predicted"/>
<evidence type="ECO:0000259" key="2">
    <source>
        <dbReference type="Pfam" id="PF19089"/>
    </source>
</evidence>
<evidence type="ECO:0000313" key="3">
    <source>
        <dbReference type="EMBL" id="MBW2938114.1"/>
    </source>
</evidence>
<organism evidence="3 4">
    <name type="scientific">Halomarinibacterium sedimenti</name>
    <dbReference type="NCBI Taxonomy" id="2857106"/>
    <lineage>
        <taxon>Bacteria</taxon>
        <taxon>Pseudomonadati</taxon>
        <taxon>Bacteroidota</taxon>
        <taxon>Flavobacteriia</taxon>
        <taxon>Flavobacteriales</taxon>
        <taxon>Flavobacteriaceae</taxon>
        <taxon>Halomarinibacterium</taxon>
    </lineage>
</organism>
<evidence type="ECO:0000256" key="1">
    <source>
        <dbReference type="SAM" id="SignalP"/>
    </source>
</evidence>
<gene>
    <name evidence="3" type="ORF">KXJ69_08345</name>
</gene>
<feature type="domain" description="DUF5777" evidence="2">
    <location>
        <begin position="39"/>
        <end position="294"/>
    </location>
</feature>
<dbReference type="Pfam" id="PF19089">
    <property type="entry name" value="DUF5777"/>
    <property type="match status" value="1"/>
</dbReference>
<dbReference type="Proteomes" id="UP001138686">
    <property type="component" value="Unassembled WGS sequence"/>
</dbReference>
<reference evidence="3" key="1">
    <citation type="submission" date="2021-07" db="EMBL/GenBank/DDBJ databases">
        <title>Aureisphaera sp. CAU 1614 isolated from sea sediment.</title>
        <authorList>
            <person name="Kim W."/>
        </authorList>
    </citation>
    <scope>NUCLEOTIDE SEQUENCE</scope>
    <source>
        <strain evidence="3">CAU 1614</strain>
    </source>
</reference>
<evidence type="ECO:0000313" key="4">
    <source>
        <dbReference type="Proteomes" id="UP001138686"/>
    </source>
</evidence>
<sequence>MKKLLFIILLLPFFVLAQDDLLNELEAGVEVDNTVSSAFKGLKIVNFESTKLAGGKDLFFIVSHRFGTVKNGFDDFFGLDNAVTQLKFIYGITDGINIGVARSSFQKKYGIHAKYRLLQQEKDGFPFTIVGYNLVTINTALDKDLLPNLEFSDRVNYVNQILISRKFSEDFSFLIAPTHVHENLATRSFVEISDTEFENYDEENNQFAIGVGGRYKLTKRWSLNMDYGIHLNRNSNSIFKNPLSIGVDLETGGHVFQMHFTNAQAMFEDGFIVQGQGDWGDGDFFFGFNLSRVF</sequence>
<keyword evidence="4" id="KW-1185">Reference proteome</keyword>
<dbReference type="RefSeq" id="WP_219052570.1">
    <property type="nucleotide sequence ID" value="NZ_JAHWDP010000003.1"/>
</dbReference>
<feature type="chain" id="PRO_5040840823" description="DUF5777 domain-containing protein" evidence="1">
    <location>
        <begin position="18"/>
        <end position="294"/>
    </location>
</feature>
<keyword evidence="1" id="KW-0732">Signal</keyword>